<dbReference type="Proteomes" id="UP000029723">
    <property type="component" value="Unassembled WGS sequence"/>
</dbReference>
<dbReference type="InterPro" id="IPR049458">
    <property type="entry name" value="EpsG-like"/>
</dbReference>
<keyword evidence="1" id="KW-1133">Transmembrane helix</keyword>
<name>A0A098YUR7_9BACT</name>
<reference evidence="2 3" key="1">
    <citation type="submission" date="2014-07" db="EMBL/GenBank/DDBJ databases">
        <authorList>
            <person name="McCorrison J."/>
            <person name="Sanka R."/>
            <person name="Torralba M."/>
            <person name="Gillis M."/>
            <person name="Haft D.H."/>
            <person name="Methe B."/>
            <person name="Sutton G."/>
            <person name="Nelson K.E."/>
        </authorList>
    </citation>
    <scope>NUCLEOTIDE SEQUENCE [LARGE SCALE GENOMIC DNA]</scope>
    <source>
        <strain evidence="2 3">S9-PR14</strain>
    </source>
</reference>
<feature type="transmembrane region" description="Helical" evidence="1">
    <location>
        <begin position="28"/>
        <end position="46"/>
    </location>
</feature>
<sequence>MIFLLFFYVLFYIFAVYSTSQSRDYQQKALIVTCVVLAFIVGFRNYGWPDTTVYTSVFEIANKDVFNASLHDEFWGYVERGFFHLGSIVKTFTDNATAYLLFISLLTFFVIYKFTSKYCIFPLLGICDYIARFIFNRNFIQIRSALAIAVIMLALQYIKNKDIWRFLAIIGVAYLFHHASLLALPLYIFAYYRPKRRHILYGIAISFVLAYSFAPLVSNYVEDWSTDLHYDTYVTTEYIESAKGLNNPLIYLQLLVLLIFTYQEKKLAQISSYYYVIRDTYFYSTCILIIFCNYSALSGRTSTIFATVEMMIVPMLALSFRKENRLFYYFATGLILIIFFYQKLILMQPYL</sequence>
<comment type="caution">
    <text evidence="2">The sequence shown here is derived from an EMBL/GenBank/DDBJ whole genome shotgun (WGS) entry which is preliminary data.</text>
</comment>
<keyword evidence="1" id="KW-0812">Transmembrane</keyword>
<evidence type="ECO:0008006" key="4">
    <source>
        <dbReference type="Google" id="ProtNLM"/>
    </source>
</evidence>
<proteinExistence type="predicted"/>
<protein>
    <recommendedName>
        <fullName evidence="4">EpsG family protein</fullName>
    </recommendedName>
</protein>
<dbReference type="EMBL" id="JRPQ01000072">
    <property type="protein sequence ID" value="KGI22383.1"/>
    <property type="molecule type" value="Genomic_DNA"/>
</dbReference>
<feature type="transmembrane region" description="Helical" evidence="1">
    <location>
        <begin position="199"/>
        <end position="221"/>
    </location>
</feature>
<evidence type="ECO:0000313" key="3">
    <source>
        <dbReference type="Proteomes" id="UP000029723"/>
    </source>
</evidence>
<keyword evidence="1" id="KW-0472">Membrane</keyword>
<dbReference type="RefSeq" id="WP_036926886.1">
    <property type="nucleotide sequence ID" value="NZ_JRPQ01000072.1"/>
</dbReference>
<accession>A0A098YUR7</accession>
<gene>
    <name evidence="2" type="ORF">HMPREF9304_04915</name>
</gene>
<dbReference type="Pfam" id="PF14897">
    <property type="entry name" value="EpsG"/>
    <property type="match status" value="1"/>
</dbReference>
<feature type="transmembrane region" description="Helical" evidence="1">
    <location>
        <begin position="241"/>
        <end position="260"/>
    </location>
</feature>
<dbReference type="OrthoDB" id="1070451at2"/>
<evidence type="ECO:0000256" key="1">
    <source>
        <dbReference type="SAM" id="Phobius"/>
    </source>
</evidence>
<evidence type="ECO:0000313" key="2">
    <source>
        <dbReference type="EMBL" id="KGI22383.1"/>
    </source>
</evidence>
<feature type="transmembrane region" description="Helical" evidence="1">
    <location>
        <begin position="142"/>
        <end position="158"/>
    </location>
</feature>
<feature type="transmembrane region" description="Helical" evidence="1">
    <location>
        <begin position="303"/>
        <end position="320"/>
    </location>
</feature>
<feature type="transmembrane region" description="Helical" evidence="1">
    <location>
        <begin position="164"/>
        <end position="192"/>
    </location>
</feature>
<dbReference type="AlphaFoldDB" id="A0A098YUR7"/>
<feature type="transmembrane region" description="Helical" evidence="1">
    <location>
        <begin position="96"/>
        <end position="112"/>
    </location>
</feature>
<feature type="transmembrane region" description="Helical" evidence="1">
    <location>
        <begin position="327"/>
        <end position="346"/>
    </location>
</feature>
<feature type="transmembrane region" description="Helical" evidence="1">
    <location>
        <begin position="280"/>
        <end position="297"/>
    </location>
</feature>
<organism evidence="2 3">
    <name type="scientific">Hoylesella timonensis S9-PR14</name>
    <dbReference type="NCBI Taxonomy" id="1401062"/>
    <lineage>
        <taxon>Bacteria</taxon>
        <taxon>Pseudomonadati</taxon>
        <taxon>Bacteroidota</taxon>
        <taxon>Bacteroidia</taxon>
        <taxon>Bacteroidales</taxon>
        <taxon>Prevotellaceae</taxon>
        <taxon>Hoylesella</taxon>
    </lineage>
</organism>